<comment type="caution">
    <text evidence="1">The sequence shown here is derived from an EMBL/GenBank/DDBJ whole genome shotgun (WGS) entry which is preliminary data.</text>
</comment>
<reference evidence="1 2" key="1">
    <citation type="submission" date="2015-09" db="EMBL/GenBank/DDBJ databases">
        <title>Genome announcement of multiple Pseudomonas syringae strains.</title>
        <authorList>
            <person name="Thakur S."/>
            <person name="Wang P.W."/>
            <person name="Gong Y."/>
            <person name="Weir B.S."/>
            <person name="Guttman D.S."/>
        </authorList>
    </citation>
    <scope>NUCLEOTIDE SEQUENCE [LARGE SCALE GENOMIC DNA]</scope>
    <source>
        <strain evidence="1 2">ICMP9151</strain>
    </source>
</reference>
<gene>
    <name evidence="1" type="ORF">ALO43_00796</name>
</gene>
<dbReference type="EMBL" id="LJRO01000486">
    <property type="protein sequence ID" value="KPY91301.1"/>
    <property type="molecule type" value="Genomic_DNA"/>
</dbReference>
<proteinExistence type="predicted"/>
<dbReference type="AlphaFoldDB" id="A0AA40NYZ4"/>
<organism evidence="1 2">
    <name type="scientific">Pseudomonas tremae</name>
    <dbReference type="NCBI Taxonomy" id="200454"/>
    <lineage>
        <taxon>Bacteria</taxon>
        <taxon>Pseudomonadati</taxon>
        <taxon>Pseudomonadota</taxon>
        <taxon>Gammaproteobacteria</taxon>
        <taxon>Pseudomonadales</taxon>
        <taxon>Pseudomonadaceae</taxon>
        <taxon>Pseudomonas</taxon>
    </lineage>
</organism>
<accession>A0AA40NYZ4</accession>
<sequence length="701" mass="77269">MMPVIAQVLYRCEYPTALYRYGERDMYSPKEKEIAAIQSRKEWLARRQARLQADEPTMPVLEVGNIGDVLAPIPGDDRYLWPVSQWDKELIVKVPDSAPVTMRFGETITFFLDELELATNLLNESADLSYAIAPGLINDGKLYVLRYEYMNWFGNTVSSIPFLLEVDYMAPNRNQPGAAAVLPDEVIRDGLTLAYLNANDFLGVTVPHSSDMLAGDTIAISWVQVVATSFQQDYTPIMSRPVTVIEASKKDDPLVEIDSGLIKDLVQGKIGIYYRYIDRTGNLGQFSAVAELQYDLTPEPDGLQAPKVFLAMDGEIDRADAQMGVELEIPEPSYLNPQDSDQIQVIWESMPLAPFPLSAFPMVFPISWQVLSAKGALDRRDFKVAYNVLRGTSSTPSPDLDVRVDFTVAGPAPDPSTPGPINTNFPVITVKSREFPPVDNVLGPADKGQSAWAELPNNPFDQGVLLRLYWGNLRPHSVEKEIINEGVGDIIRFEIPWTVIEAGGYSDKLHIYYSTWNGVNEQESGHIEVAVKAVELAGLPEVGFPDRYKTDPPTPVPIINCCSLPWLGIKINIPFDTVNMDVDDEITIKWQAYASTDTSSPIDGTDFEFPPITLSLVHRVEGISLTIPYAELVEPIVPIAGTPGVGSGLVTYTLTKKSGQLGTRHTQVYISRKAGLSVCSEAFPGKCDAVANADSSEELDG</sequence>
<evidence type="ECO:0000313" key="1">
    <source>
        <dbReference type="EMBL" id="KPY91301.1"/>
    </source>
</evidence>
<evidence type="ECO:0000313" key="2">
    <source>
        <dbReference type="Proteomes" id="UP000050523"/>
    </source>
</evidence>
<name>A0AA40NYZ4_9PSED</name>
<protein>
    <submittedName>
        <fullName evidence="1">Uncharacterized protein</fullName>
    </submittedName>
</protein>
<dbReference type="Proteomes" id="UP000050523">
    <property type="component" value="Unassembled WGS sequence"/>
</dbReference>